<proteinExistence type="predicted"/>
<name>A0A162N934_PHYB8</name>
<dbReference type="GeneID" id="28992556"/>
<accession>A0A162N934</accession>
<evidence type="ECO:0000313" key="1">
    <source>
        <dbReference type="EMBL" id="OAD72248.1"/>
    </source>
</evidence>
<dbReference type="RefSeq" id="XP_018290288.1">
    <property type="nucleotide sequence ID" value="XM_018431650.1"/>
</dbReference>
<gene>
    <name evidence="1" type="ORF">PHYBLDRAFT_146452</name>
</gene>
<dbReference type="EMBL" id="KV440983">
    <property type="protein sequence ID" value="OAD72248.1"/>
    <property type="molecule type" value="Genomic_DNA"/>
</dbReference>
<organism evidence="1 2">
    <name type="scientific">Phycomyces blakesleeanus (strain ATCC 8743b / DSM 1359 / FGSC 10004 / NBRC 33097 / NRRL 1555)</name>
    <dbReference type="NCBI Taxonomy" id="763407"/>
    <lineage>
        <taxon>Eukaryota</taxon>
        <taxon>Fungi</taxon>
        <taxon>Fungi incertae sedis</taxon>
        <taxon>Mucoromycota</taxon>
        <taxon>Mucoromycotina</taxon>
        <taxon>Mucoromycetes</taxon>
        <taxon>Mucorales</taxon>
        <taxon>Phycomycetaceae</taxon>
        <taxon>Phycomyces</taxon>
    </lineage>
</organism>
<dbReference type="OrthoDB" id="265761at2759"/>
<dbReference type="AlphaFoldDB" id="A0A162N934"/>
<evidence type="ECO:0000313" key="2">
    <source>
        <dbReference type="Proteomes" id="UP000077315"/>
    </source>
</evidence>
<sequence>MFTALSSSLTKDLEKLSPLQAVAELCGHDLWSDQSIEAQRAERWKLAESFLGLERLFDDNEGWNENGMMAKL</sequence>
<protein>
    <submittedName>
        <fullName evidence="1">Uncharacterized protein</fullName>
    </submittedName>
</protein>
<dbReference type="InParanoid" id="A0A162N934"/>
<keyword evidence="2" id="KW-1185">Reference proteome</keyword>
<dbReference type="VEuPathDB" id="FungiDB:PHYBLDRAFT_146452"/>
<reference evidence="2" key="1">
    <citation type="submission" date="2015-06" db="EMBL/GenBank/DDBJ databases">
        <title>Expansion of signal transduction pathways in fungi by whole-genome duplication.</title>
        <authorList>
            <consortium name="DOE Joint Genome Institute"/>
            <person name="Corrochano L.M."/>
            <person name="Kuo A."/>
            <person name="Marcet-Houben M."/>
            <person name="Polaino S."/>
            <person name="Salamov A."/>
            <person name="Villalobos J.M."/>
            <person name="Alvarez M.I."/>
            <person name="Avalos J."/>
            <person name="Benito E.P."/>
            <person name="Benoit I."/>
            <person name="Burger G."/>
            <person name="Camino L.P."/>
            <person name="Canovas D."/>
            <person name="Cerda-Olmedo E."/>
            <person name="Cheng J.-F."/>
            <person name="Dominguez A."/>
            <person name="Elias M."/>
            <person name="Eslava A.P."/>
            <person name="Glaser F."/>
            <person name="Grimwood J."/>
            <person name="Gutierrez G."/>
            <person name="Heitman J."/>
            <person name="Henrissat B."/>
            <person name="Iturriaga E.A."/>
            <person name="Lang B.F."/>
            <person name="Lavin J.L."/>
            <person name="Lee S."/>
            <person name="Li W."/>
            <person name="Lindquist E."/>
            <person name="Lopez-Garcia S."/>
            <person name="Luque E.M."/>
            <person name="Marcos A.T."/>
            <person name="Martin J."/>
            <person name="McCluskey K."/>
            <person name="Medina H.R."/>
            <person name="Miralles-Duran A."/>
            <person name="Miyazaki A."/>
            <person name="Munoz-Torres E."/>
            <person name="Oguiza J.A."/>
            <person name="Ohm R."/>
            <person name="Olmedo M."/>
            <person name="Orejas M."/>
            <person name="Ortiz-Castellanos L."/>
            <person name="Pisabarro A.G."/>
            <person name="Rodriguez-Romero J."/>
            <person name="Ruiz-Herrera J."/>
            <person name="Ruiz-Vazquez R."/>
            <person name="Sanz C."/>
            <person name="Schackwitz W."/>
            <person name="Schmutz J."/>
            <person name="Shahriari M."/>
            <person name="Shelest E."/>
            <person name="Silva-Franco F."/>
            <person name="Soanes D."/>
            <person name="Syed K."/>
            <person name="Tagua V.G."/>
            <person name="Talbot N.J."/>
            <person name="Thon M."/>
            <person name="De vries R.P."/>
            <person name="Wiebenga A."/>
            <person name="Yadav J.S."/>
            <person name="Braun E.L."/>
            <person name="Baker S."/>
            <person name="Garre V."/>
            <person name="Horwitz B."/>
            <person name="Torres-Martinez S."/>
            <person name="Idnurm A."/>
            <person name="Herrera-Estrella A."/>
            <person name="Gabaldon T."/>
            <person name="Grigoriev I.V."/>
        </authorList>
    </citation>
    <scope>NUCLEOTIDE SEQUENCE [LARGE SCALE GENOMIC DNA]</scope>
    <source>
        <strain evidence="2">NRRL 1555(-)</strain>
    </source>
</reference>
<dbReference type="Proteomes" id="UP000077315">
    <property type="component" value="Unassembled WGS sequence"/>
</dbReference>